<evidence type="ECO:0000256" key="7">
    <source>
        <dbReference type="RuleBase" id="RU000405"/>
    </source>
</evidence>
<reference evidence="10 11" key="1">
    <citation type="journal article" date="2023" name="IScience">
        <title>Expanded male sex-determining region conserved during the evolution of homothallism in the green alga Volvox.</title>
        <authorList>
            <person name="Yamamoto K."/>
            <person name="Matsuzaki R."/>
            <person name="Mahakham W."/>
            <person name="Heman W."/>
            <person name="Sekimoto H."/>
            <person name="Kawachi M."/>
            <person name="Minakuchi Y."/>
            <person name="Toyoda A."/>
            <person name="Nozaki H."/>
        </authorList>
    </citation>
    <scope>NUCLEOTIDE SEQUENCE [LARGE SCALE GENOMIC DNA]</scope>
    <source>
        <strain evidence="10 11">NIES-4468</strain>
    </source>
</reference>
<proteinExistence type="inferred from homology"/>
<feature type="region of interest" description="Disordered" evidence="8">
    <location>
        <begin position="1421"/>
        <end position="1454"/>
    </location>
</feature>
<comment type="subcellular location">
    <subcellularLocation>
        <location evidence="1">Membrane</location>
    </subcellularLocation>
</comment>
<keyword evidence="5" id="KW-0472">Membrane</keyword>
<feature type="compositionally biased region" description="Polar residues" evidence="8">
    <location>
        <begin position="588"/>
        <end position="597"/>
    </location>
</feature>
<evidence type="ECO:0000256" key="3">
    <source>
        <dbReference type="ARBA" id="ARBA00022741"/>
    </source>
</evidence>
<dbReference type="PROSITE" id="PS50125">
    <property type="entry name" value="GUANYLATE_CYCLASE_2"/>
    <property type="match status" value="1"/>
</dbReference>
<feature type="region of interest" description="Disordered" evidence="8">
    <location>
        <begin position="663"/>
        <end position="684"/>
    </location>
</feature>
<feature type="domain" description="Guanylate cyclase" evidence="9">
    <location>
        <begin position="1762"/>
        <end position="1904"/>
    </location>
</feature>
<sequence length="1965" mass="200684">MGLGGLFGCLCPSIRARARTRERLLNTGETHSDARSAGASLERVNIDFFIRQPKQADSELLAYLVLARDDADATACGAQGTAASEVFSVAFASGSLLRHLGCSSRQDYLARLGAWLVADGELADQFAKLVRCASSLTNGIVVYPLEDGIQLQDGVYNLTLTVKSCLIVDVEGVLSSDGAGQGRPALAVSHKLSRLDDLSAMRQQEMALTTIHAIVTAMLMDGRVVYQNPRSQQYMGNLVNSFTPAPGTSLSALSVCVHPLKRLFGFDPEALQAFEMAMATETEFRRIIKVPKRIKQPQHGTAGPGQVSLGRAASRGRACAQRERPGGSRLVHQASGVDSLVPGPGARVALGLGTRGKSQDTTGTNGPVSALRSARSGLVSREGSVTRISPGSMRIGFGGSSRRGGMTMGGVPSTIASRRGSVLTAHAGAGLMAGGTTSVTPGAAATAAAASGGARRSVRRCTSVMNLGHRAGVANDSGSSRPSSTVTSRTPSFLALTGAGLGGQRQDLRMLKPPSVSPIGPAAAAVVQPVCLNGLKDGQSPPESMATAAVAARSGGAVTWTAGLPLLEAEAGAAGSMSAVARGGPSPERTTGPSSTDVLLDLPTGIMLSGPHGHEGPDSDSQSESESGKSSAGCSITPGTLFSRTRRLLAAASAEPVYISGKGGAEADGTIASTGTSPQFSPRSHSHMRLVHQEQPTGTAAEVAGIDGSASLTNGVTGSAIHQCTRSLTQLSIDGDPSSPRQLLRSARSFAHGNSPGRLSMQPNPNSATDLCKSVDSGASLGLGLGLGLGGGNEESVTERASFVSSRSSRLGRHGSFIMLGGGGSSIGPGALAASASTAFRRSASADPAGLGASGCSSQKGTGTGMLNSSSGNSSFTASPRTSARVRALHHLRSVDHPHVKLRTRSETHSQEPASPPRTASTMVNLVEVTPTFMDANGQEVEAAHHPDSAARQYCSVSSIGTRAHVGSTPALRVPGGLRGCGSGAGREVPTTGSPPALGAAGPLLACVTGMVGSSSSGNPPGFRNSCNLLSSIQEEAIEQRGSKEDEAGAVELGTGITRMTLAPDATWSAGSGVRHRTGSSGNAGGMLEYAELEVSVEQQAEAVSGFNLHSFVLTHLNSSGGGVERPASSHNVPLPSLNLGIASGTIEPEDFSYTSVGGAGSYTSGGSNGFSNSVFRGFGAALADSHQLSASLLAQRLQTPRQFQAAAGGGVLASTSAATAASGGANPLPSAPTVAMTGPSAASSMHDHRITAASAAEGSGVENALVVGAVPAVGGGVTQDGRSRPSQKYQQQALAPDPDVSPVSALPSVPASSAAGRTEMGLSNDGPTGRSLHVSLALPSVASGGGNPAAMSVTSHKPFGSQSSSPLAAAVVGSSGAPDTTGTATSQLAKLLSLPRSRITSAAQLGGGGVDAALRETGIDGNANGRQGHVHGGGGDGGGVFLSAGASRDAGSERHGTVVSDFRLSSEAFEDVSTLGPGRGTTFSTLDDVEQHMLSPSLSPSGQRTSFPLQRDDGAVAATSGTASGIPDHIPLHRTWTSGDKLPPVAAGGGTTTTTAVYSSFVMERTMPEVAVSGLSHAVTCPAPSCATAADSRGRSGGCSIGVPTVTGTASGMMTLTSTGMAQRVPQLRRRSTKDRLMSLLMSLSRDESDDEEPGDEHEWHDVYACVRQEPATGRAVAVITQTEVTEQVEVQRKLEALLEHEHKVLESIFPRHVIEHMTLQAKHRGGAGGGGMGAVSVGSSWANFRGSAMEALATSHSCVTILFCDIIGFTEMCKEVSAMVVMRFLNTLYMKFDELIDIYGVYKVETIGDCYMVAGGLVRTDVEGNKSVIGDGSEDALHAVRVMSFAKAIMREAAEVVLPTGGEPVQLRVGLHSGPVMSGIVGDKMPRFCLFGDTVNTASRMESTCPPGAIHVSTDTRALLQNEAWVATGGVQVKGKGLLETYVWAGHAAEEDEDAERRLKVYL</sequence>
<dbReference type="InterPro" id="IPR050401">
    <property type="entry name" value="Cyclic_nucleotide_synthase"/>
</dbReference>
<dbReference type="SMART" id="SM00044">
    <property type="entry name" value="CYCc"/>
    <property type="match status" value="1"/>
</dbReference>
<keyword evidence="11" id="KW-1185">Reference proteome</keyword>
<evidence type="ECO:0000313" key="11">
    <source>
        <dbReference type="Proteomes" id="UP001165090"/>
    </source>
</evidence>
<dbReference type="PANTHER" id="PTHR11920:SF335">
    <property type="entry name" value="GUANYLATE CYCLASE"/>
    <property type="match status" value="1"/>
</dbReference>
<dbReference type="PROSITE" id="PS00452">
    <property type="entry name" value="GUANYLATE_CYCLASE_1"/>
    <property type="match status" value="1"/>
</dbReference>
<feature type="region of interest" description="Disordered" evidence="8">
    <location>
        <begin position="578"/>
        <end position="638"/>
    </location>
</feature>
<dbReference type="Pfam" id="PF00211">
    <property type="entry name" value="Guanylate_cyc"/>
    <property type="match status" value="1"/>
</dbReference>
<dbReference type="Proteomes" id="UP001165090">
    <property type="component" value="Unassembled WGS sequence"/>
</dbReference>
<evidence type="ECO:0000313" key="10">
    <source>
        <dbReference type="EMBL" id="GLI58578.1"/>
    </source>
</evidence>
<dbReference type="PANTHER" id="PTHR11920">
    <property type="entry name" value="GUANYLYL CYCLASE"/>
    <property type="match status" value="1"/>
</dbReference>
<keyword evidence="6 7" id="KW-0456">Lyase</keyword>
<evidence type="ECO:0000256" key="5">
    <source>
        <dbReference type="ARBA" id="ARBA00023136"/>
    </source>
</evidence>
<evidence type="ECO:0000256" key="8">
    <source>
        <dbReference type="SAM" id="MobiDB-lite"/>
    </source>
</evidence>
<organism evidence="10 11">
    <name type="scientific">Volvox africanus</name>
    <dbReference type="NCBI Taxonomy" id="51714"/>
    <lineage>
        <taxon>Eukaryota</taxon>
        <taxon>Viridiplantae</taxon>
        <taxon>Chlorophyta</taxon>
        <taxon>core chlorophytes</taxon>
        <taxon>Chlorophyceae</taxon>
        <taxon>CS clade</taxon>
        <taxon>Chlamydomonadales</taxon>
        <taxon>Volvocaceae</taxon>
        <taxon>Volvox</taxon>
    </lineage>
</organism>
<feature type="compositionally biased region" description="Low complexity" evidence="8">
    <location>
        <begin position="619"/>
        <end position="638"/>
    </location>
</feature>
<gene>
    <name evidence="10" type="ORF">VaNZ11_000205</name>
</gene>
<keyword evidence="4" id="KW-1133">Transmembrane helix</keyword>
<feature type="region of interest" description="Disordered" evidence="8">
    <location>
        <begin position="295"/>
        <end position="339"/>
    </location>
</feature>
<feature type="region of interest" description="Disordered" evidence="8">
    <location>
        <begin position="1276"/>
        <end position="1332"/>
    </location>
</feature>
<comment type="similarity">
    <text evidence="7">Belongs to the adenylyl cyclase class-4/guanylyl cyclase family.</text>
</comment>
<evidence type="ECO:0000256" key="4">
    <source>
        <dbReference type="ARBA" id="ARBA00022989"/>
    </source>
</evidence>
<feature type="compositionally biased region" description="Low complexity" evidence="8">
    <location>
        <begin position="1297"/>
        <end position="1316"/>
    </location>
</feature>
<feature type="compositionally biased region" description="Gly residues" evidence="8">
    <location>
        <begin position="1431"/>
        <end position="1441"/>
    </location>
</feature>
<dbReference type="Gene3D" id="3.30.70.1230">
    <property type="entry name" value="Nucleotide cyclase"/>
    <property type="match status" value="1"/>
</dbReference>
<dbReference type="InterPro" id="IPR018297">
    <property type="entry name" value="A/G_cyclase_CS"/>
</dbReference>
<feature type="region of interest" description="Disordered" evidence="8">
    <location>
        <begin position="845"/>
        <end position="884"/>
    </location>
</feature>
<dbReference type="CDD" id="cd07302">
    <property type="entry name" value="CHD"/>
    <property type="match status" value="1"/>
</dbReference>
<protein>
    <recommendedName>
        <fullName evidence="9">Guanylate cyclase domain-containing protein</fullName>
    </recommendedName>
</protein>
<dbReference type="SUPFAM" id="SSF55073">
    <property type="entry name" value="Nucleotide cyclase"/>
    <property type="match status" value="1"/>
</dbReference>
<feature type="compositionally biased region" description="Low complexity" evidence="8">
    <location>
        <begin position="865"/>
        <end position="879"/>
    </location>
</feature>
<name>A0ABQ5RLU2_9CHLO</name>
<keyword evidence="3" id="KW-0547">Nucleotide-binding</keyword>
<feature type="compositionally biased region" description="Polar residues" evidence="8">
    <location>
        <begin position="1285"/>
        <end position="1294"/>
    </location>
</feature>
<comment type="caution">
    <text evidence="10">The sequence shown here is derived from an EMBL/GenBank/DDBJ whole genome shotgun (WGS) entry which is preliminary data.</text>
</comment>
<dbReference type="InterPro" id="IPR029787">
    <property type="entry name" value="Nucleotide_cyclase"/>
</dbReference>
<evidence type="ECO:0000256" key="2">
    <source>
        <dbReference type="ARBA" id="ARBA00022692"/>
    </source>
</evidence>
<evidence type="ECO:0000256" key="6">
    <source>
        <dbReference type="ARBA" id="ARBA00023239"/>
    </source>
</evidence>
<evidence type="ECO:0000256" key="1">
    <source>
        <dbReference type="ARBA" id="ARBA00004370"/>
    </source>
</evidence>
<feature type="compositionally biased region" description="Polar residues" evidence="8">
    <location>
        <begin position="671"/>
        <end position="683"/>
    </location>
</feature>
<feature type="region of interest" description="Disordered" evidence="8">
    <location>
        <begin position="351"/>
        <end position="384"/>
    </location>
</feature>
<accession>A0ABQ5RLU2</accession>
<dbReference type="EMBL" id="BSDZ01000003">
    <property type="protein sequence ID" value="GLI58578.1"/>
    <property type="molecule type" value="Genomic_DNA"/>
</dbReference>
<evidence type="ECO:0000259" key="9">
    <source>
        <dbReference type="PROSITE" id="PS50125"/>
    </source>
</evidence>
<dbReference type="InterPro" id="IPR001054">
    <property type="entry name" value="A/G_cyclase"/>
</dbReference>
<keyword evidence="2" id="KW-0812">Transmembrane</keyword>